<feature type="non-terminal residue" evidence="3">
    <location>
        <position position="1"/>
    </location>
</feature>
<keyword evidence="4" id="KW-1185">Reference proteome</keyword>
<sequence length="384" mass="43428">WDLYRFTCHTQPTTIATVKYNVAKPTHFRKSYSTLNESTPSSSSSSLSPVSTKPPKANLQTLISDSFQLSKKVSKYLNSSSAPTMESFERLLTSSFRTNVQDDPLLKDTLTLFESTSTNVSNLSMSPNSIIISLDTGGESLATDFGLCIYDVRSQSVLKIHVGIIGMMQSKRSKDVTKLMSSPLKLQVAECKKLLRLISRYYFDLRANQQGMNILIVGHNLEKDLKSLGLLGFHVPANIAKLDTEHLARHIISNNFKWKSSQLRKVAIGLGITESKPFHPSVNDAYYTLLVLLRLLGTQSLEESDFVTLSKEYQIYEKKLKTKLQKFWIKTKLLQDELFFSSNEIMTLHDGTVVSKQQVKRLMKKIRKDKQLKSEYRAQSPAIV</sequence>
<organism evidence="3 4">
    <name type="scientific">Wickerhamomyces pijperi</name>
    <name type="common">Yeast</name>
    <name type="synonym">Pichia pijperi</name>
    <dbReference type="NCBI Taxonomy" id="599730"/>
    <lineage>
        <taxon>Eukaryota</taxon>
        <taxon>Fungi</taxon>
        <taxon>Dikarya</taxon>
        <taxon>Ascomycota</taxon>
        <taxon>Saccharomycotina</taxon>
        <taxon>Saccharomycetes</taxon>
        <taxon>Phaffomycetales</taxon>
        <taxon>Wickerhamomycetaceae</taxon>
        <taxon>Wickerhamomyces</taxon>
    </lineage>
</organism>
<dbReference type="PANTHER" id="PTHR28083:SF1">
    <property type="entry name" value="GOOD FOR FULL DBP5 ACTIVITY PROTEIN 2"/>
    <property type="match status" value="1"/>
</dbReference>
<dbReference type="SUPFAM" id="SSF53098">
    <property type="entry name" value="Ribonuclease H-like"/>
    <property type="match status" value="1"/>
</dbReference>
<evidence type="ECO:0000259" key="2">
    <source>
        <dbReference type="Pfam" id="PF21762"/>
    </source>
</evidence>
<reference evidence="3" key="1">
    <citation type="journal article" date="2021" name="Open Biol.">
        <title>Shared evolutionary footprints suggest mitochondrial oxidative damage underlies multiple complex I losses in fungi.</title>
        <authorList>
            <person name="Schikora-Tamarit M.A."/>
            <person name="Marcet-Houben M."/>
            <person name="Nosek J."/>
            <person name="Gabaldon T."/>
        </authorList>
    </citation>
    <scope>NUCLEOTIDE SEQUENCE</scope>
    <source>
        <strain evidence="3">CBS2887</strain>
    </source>
</reference>
<feature type="region of interest" description="Disordered" evidence="1">
    <location>
        <begin position="32"/>
        <end position="55"/>
    </location>
</feature>
<dbReference type="OrthoDB" id="5953249at2759"/>
<dbReference type="Pfam" id="PF21762">
    <property type="entry name" value="DEDDh_C"/>
    <property type="match status" value="1"/>
</dbReference>
<evidence type="ECO:0000256" key="1">
    <source>
        <dbReference type="SAM" id="MobiDB-lite"/>
    </source>
</evidence>
<proteinExistence type="predicted"/>
<dbReference type="InterPro" id="IPR036397">
    <property type="entry name" value="RNaseH_sf"/>
</dbReference>
<dbReference type="Gene3D" id="3.30.420.10">
    <property type="entry name" value="Ribonuclease H-like superfamily/Ribonuclease H"/>
    <property type="match status" value="1"/>
</dbReference>
<dbReference type="InterPro" id="IPR048519">
    <property type="entry name" value="Gfd2/YDR514C-like_C"/>
</dbReference>
<feature type="domain" description="Gfd2/YDR514C-like C-terminal" evidence="2">
    <location>
        <begin position="188"/>
        <end position="294"/>
    </location>
</feature>
<dbReference type="InterPro" id="IPR012337">
    <property type="entry name" value="RNaseH-like_sf"/>
</dbReference>
<gene>
    <name evidence="3" type="ORF">WICPIJ_005654</name>
</gene>
<dbReference type="GO" id="GO:0003676">
    <property type="term" value="F:nucleic acid binding"/>
    <property type="evidence" value="ECO:0007669"/>
    <property type="project" value="InterPro"/>
</dbReference>
<protein>
    <recommendedName>
        <fullName evidence="2">Gfd2/YDR514C-like C-terminal domain-containing protein</fullName>
    </recommendedName>
</protein>
<evidence type="ECO:0000313" key="3">
    <source>
        <dbReference type="EMBL" id="KAH3683382.1"/>
    </source>
</evidence>
<dbReference type="Proteomes" id="UP000774326">
    <property type="component" value="Unassembled WGS sequence"/>
</dbReference>
<evidence type="ECO:0000313" key="4">
    <source>
        <dbReference type="Proteomes" id="UP000774326"/>
    </source>
</evidence>
<dbReference type="InterPro" id="IPR040151">
    <property type="entry name" value="Gfd2/YDR514C-like"/>
</dbReference>
<dbReference type="AlphaFoldDB" id="A0A9P8Q5C6"/>
<comment type="caution">
    <text evidence="3">The sequence shown here is derived from an EMBL/GenBank/DDBJ whole genome shotgun (WGS) entry which is preliminary data.</text>
</comment>
<dbReference type="EMBL" id="JAEUBG010003146">
    <property type="protein sequence ID" value="KAH3683382.1"/>
    <property type="molecule type" value="Genomic_DNA"/>
</dbReference>
<dbReference type="GO" id="GO:0005634">
    <property type="term" value="C:nucleus"/>
    <property type="evidence" value="ECO:0007669"/>
    <property type="project" value="TreeGrafter"/>
</dbReference>
<dbReference type="PANTHER" id="PTHR28083">
    <property type="entry name" value="GOOD FOR FULL DBP5 ACTIVITY PROTEIN 2"/>
    <property type="match status" value="1"/>
</dbReference>
<name>A0A9P8Q5C6_WICPI</name>
<accession>A0A9P8Q5C6</accession>
<reference evidence="3" key="2">
    <citation type="submission" date="2021-01" db="EMBL/GenBank/DDBJ databases">
        <authorList>
            <person name="Schikora-Tamarit M.A."/>
        </authorList>
    </citation>
    <scope>NUCLEOTIDE SEQUENCE</scope>
    <source>
        <strain evidence="3">CBS2887</strain>
    </source>
</reference>